<accession>A0A255YQA2</accession>
<evidence type="ECO:0000313" key="6">
    <source>
        <dbReference type="Proteomes" id="UP000216998"/>
    </source>
</evidence>
<dbReference type="Proteomes" id="UP000216998">
    <property type="component" value="Unassembled WGS sequence"/>
</dbReference>
<gene>
    <name evidence="5" type="ORF">CHU95_19805</name>
</gene>
<dbReference type="SUPFAM" id="SSF48173">
    <property type="entry name" value="Cryptochrome/photolyase FAD-binding domain"/>
    <property type="match status" value="1"/>
</dbReference>
<dbReference type="GO" id="GO:0071949">
    <property type="term" value="F:FAD binding"/>
    <property type="evidence" value="ECO:0007669"/>
    <property type="project" value="TreeGrafter"/>
</dbReference>
<name>A0A255YQA2_9PROT</name>
<keyword evidence="1 3" id="KW-0285">Flavoprotein</keyword>
<dbReference type="PANTHER" id="PTHR11455:SF9">
    <property type="entry name" value="CRYPTOCHROME CIRCADIAN CLOCK 5 ISOFORM X1"/>
    <property type="match status" value="1"/>
</dbReference>
<reference evidence="5 6" key="1">
    <citation type="submission" date="2017-07" db="EMBL/GenBank/DDBJ databases">
        <title>Niveispirillum cyanobacteriorum sp. nov., isolated from cyanobacterial aggregates in a eutrophic lake.</title>
        <authorList>
            <person name="Cai H."/>
        </authorList>
    </citation>
    <scope>NUCLEOTIDE SEQUENCE [LARGE SCALE GENOMIC DNA]</scope>
    <source>
        <strain evidence="6">TH1-14</strain>
    </source>
</reference>
<dbReference type="InterPro" id="IPR036134">
    <property type="entry name" value="Crypto/Photolyase_FAD-like_sf"/>
</dbReference>
<organism evidence="5 6">
    <name type="scientific">Niveispirillum lacus</name>
    <dbReference type="NCBI Taxonomy" id="1981099"/>
    <lineage>
        <taxon>Bacteria</taxon>
        <taxon>Pseudomonadati</taxon>
        <taxon>Pseudomonadota</taxon>
        <taxon>Alphaproteobacteria</taxon>
        <taxon>Rhodospirillales</taxon>
        <taxon>Azospirillaceae</taxon>
        <taxon>Niveispirillum</taxon>
    </lineage>
</organism>
<feature type="binding site" evidence="3">
    <location>
        <begin position="181"/>
        <end position="183"/>
    </location>
    <ligand>
        <name>FAD</name>
        <dbReference type="ChEBI" id="CHEBI:57692"/>
    </ligand>
</feature>
<dbReference type="InterPro" id="IPR002081">
    <property type="entry name" value="Cryptochrome/DNA_photolyase_1"/>
</dbReference>
<comment type="caution">
    <text evidence="5">The sequence shown here is derived from an EMBL/GenBank/DDBJ whole genome shotgun (WGS) entry which is preliminary data.</text>
</comment>
<dbReference type="AlphaFoldDB" id="A0A255YQA2"/>
<comment type="cofactor">
    <cofactor evidence="3">
        <name>FAD</name>
        <dbReference type="ChEBI" id="CHEBI:57692"/>
    </cofactor>
    <text evidence="3">Binds 1 FAD per subunit.</text>
</comment>
<keyword evidence="2 3" id="KW-0274">FAD</keyword>
<proteinExistence type="predicted"/>
<evidence type="ECO:0000259" key="4">
    <source>
        <dbReference type="Pfam" id="PF03441"/>
    </source>
</evidence>
<keyword evidence="6" id="KW-1185">Reference proteome</keyword>
<dbReference type="GO" id="GO:0003904">
    <property type="term" value="F:deoxyribodipyrimidine photo-lyase activity"/>
    <property type="evidence" value="ECO:0007669"/>
    <property type="project" value="TreeGrafter"/>
</dbReference>
<feature type="domain" description="Cryptochrome/DNA photolyase FAD-binding" evidence="4">
    <location>
        <begin position="77"/>
        <end position="223"/>
    </location>
</feature>
<dbReference type="OrthoDB" id="9772484at2"/>
<dbReference type="Gene3D" id="1.25.40.80">
    <property type="match status" value="1"/>
</dbReference>
<protein>
    <recommendedName>
        <fullName evidence="4">Cryptochrome/DNA photolyase FAD-binding domain-containing protein</fullName>
    </recommendedName>
</protein>
<sequence length="403" mass="44183">MQTIHFPPTRAAGLDRLTRFTPRMGRTYAAGRNSDPGPGKRTAVSELSPYVRHRLLTEAELIRAAVATHGAAGAEKFIQEVFWRTYWKGWLEMRPAIHDRYRAGLSAAMTAMQHDRSLARRVERACEGRSGIDGFDDWARELVETGYLHNHARMWFASIWIFTLRLPWELGADFFYRHLLDADPASNTLSWRWVAGLQTRGKTYLARRDNIRDHSYGRFDPEGLSGVALALDEPPPPPPLALLPLPAPDRRAPTGLLLHGDDVAGIGLAVAADIQALAGLVIEDGRVAAAQAWTAAALDNGMTEAGRSQGLTGTTLSVGEVVAWARQNRLTQIVTPEAPVGPVRAALTALTPVLSQAGVRLVPVRRPYDALCWPLATKGFFAFKERIPDLLPQVIQDGSPGSS</sequence>
<dbReference type="GO" id="GO:0003677">
    <property type="term" value="F:DNA binding"/>
    <property type="evidence" value="ECO:0007669"/>
    <property type="project" value="TreeGrafter"/>
</dbReference>
<dbReference type="InterPro" id="IPR005101">
    <property type="entry name" value="Cryptochr/Photolyase_FAD-bd"/>
</dbReference>
<evidence type="ECO:0000256" key="1">
    <source>
        <dbReference type="ARBA" id="ARBA00022630"/>
    </source>
</evidence>
<feature type="binding site" evidence="3">
    <location>
        <position position="77"/>
    </location>
    <ligand>
        <name>FAD</name>
        <dbReference type="ChEBI" id="CHEBI:57692"/>
    </ligand>
</feature>
<evidence type="ECO:0000313" key="5">
    <source>
        <dbReference type="EMBL" id="OYQ31402.1"/>
    </source>
</evidence>
<dbReference type="Pfam" id="PF03441">
    <property type="entry name" value="FAD_binding_7"/>
    <property type="match status" value="1"/>
</dbReference>
<dbReference type="Gene3D" id="1.10.579.10">
    <property type="entry name" value="DNA Cyclobutane Dipyrimidine Photolyase, subunit A, domain 3"/>
    <property type="match status" value="1"/>
</dbReference>
<dbReference type="PANTHER" id="PTHR11455">
    <property type="entry name" value="CRYPTOCHROME"/>
    <property type="match status" value="1"/>
</dbReference>
<feature type="binding site" evidence="3">
    <location>
        <position position="28"/>
    </location>
    <ligand>
        <name>FAD</name>
        <dbReference type="ChEBI" id="CHEBI:57692"/>
    </ligand>
</feature>
<evidence type="ECO:0000256" key="2">
    <source>
        <dbReference type="ARBA" id="ARBA00022827"/>
    </source>
</evidence>
<dbReference type="EMBL" id="NOXU01000032">
    <property type="protein sequence ID" value="OYQ31402.1"/>
    <property type="molecule type" value="Genomic_DNA"/>
</dbReference>
<evidence type="ECO:0000256" key="3">
    <source>
        <dbReference type="PIRSR" id="PIRSR602081-1"/>
    </source>
</evidence>